<dbReference type="SMART" id="SM00710">
    <property type="entry name" value="PbH1"/>
    <property type="match status" value="9"/>
</dbReference>
<dbReference type="EMBL" id="BJVJ01000039">
    <property type="protein sequence ID" value="GEL24756.1"/>
    <property type="molecule type" value="Genomic_DNA"/>
</dbReference>
<accession>A0A511DIX4</accession>
<dbReference type="PANTHER" id="PTHR22990">
    <property type="entry name" value="F-BOX ONLY PROTEIN"/>
    <property type="match status" value="1"/>
</dbReference>
<feature type="compositionally biased region" description="Low complexity" evidence="2">
    <location>
        <begin position="1"/>
        <end position="11"/>
    </location>
</feature>
<name>A0A511DIX4_9PSEU</name>
<proteinExistence type="predicted"/>
<sequence>MTSHRAASPARPARRRWTRTRRRQTFVAAAAVAIGAGFAIHGVAAAAPQTLSVGAAGSYKTIQSALDAAKAGDTVEVSAGTYAEALRFPTSGSAAAGWITLRSKAGAKVVVDGKNTLKSGNGLVSLDNRSYIRISGLTITNSPTHGIYGNQASNIRISDTEVSHTRNGGLVLLNGADAVIDGNDVHHTNQAGTSASNEAMSLVNYDTVDIRNNEVHDSGEEGIDVKYETRNALVHGNRVYNNRGPNIYADSVHDVKIFDNVVTGATNTSKPGILVAVESYSPTKRLSNVDIYNNVLTGNAGGGIGLWKEGSGTMSNIRILNNVAYGNKRAGIVFSTSGFSGTNVIRNNILTGNPSAISGGTGGFTLDHNLTTGNAKFVDAAGGDFHLLTGSPAIDAGVATLAPTVDIAGTARAKGAAVDLGVYER</sequence>
<keyword evidence="4" id="KW-0456">Lyase</keyword>
<evidence type="ECO:0000256" key="1">
    <source>
        <dbReference type="ARBA" id="ARBA00022737"/>
    </source>
</evidence>
<organism evidence="4 5">
    <name type="scientific">Pseudonocardia sulfidoxydans NBRC 16205</name>
    <dbReference type="NCBI Taxonomy" id="1223511"/>
    <lineage>
        <taxon>Bacteria</taxon>
        <taxon>Bacillati</taxon>
        <taxon>Actinomycetota</taxon>
        <taxon>Actinomycetes</taxon>
        <taxon>Pseudonocardiales</taxon>
        <taxon>Pseudonocardiaceae</taxon>
        <taxon>Pseudonocardia</taxon>
    </lineage>
</organism>
<dbReference type="InterPro" id="IPR011050">
    <property type="entry name" value="Pectin_lyase_fold/virulence"/>
</dbReference>
<dbReference type="GO" id="GO:0016829">
    <property type="term" value="F:lyase activity"/>
    <property type="evidence" value="ECO:0007669"/>
    <property type="project" value="UniProtKB-KW"/>
</dbReference>
<protein>
    <submittedName>
        <fullName evidence="4">Lyase</fullName>
    </submittedName>
</protein>
<keyword evidence="5" id="KW-1185">Reference proteome</keyword>
<comment type="caution">
    <text evidence="4">The sequence shown here is derived from an EMBL/GenBank/DDBJ whole genome shotgun (WGS) entry which is preliminary data.</text>
</comment>
<evidence type="ECO:0000313" key="4">
    <source>
        <dbReference type="EMBL" id="GEL24756.1"/>
    </source>
</evidence>
<evidence type="ECO:0000313" key="5">
    <source>
        <dbReference type="Proteomes" id="UP000321685"/>
    </source>
</evidence>
<dbReference type="InterPro" id="IPR039448">
    <property type="entry name" value="Beta_helix"/>
</dbReference>
<dbReference type="NCBIfam" id="NF041518">
    <property type="entry name" value="choice_anch_Q"/>
    <property type="match status" value="1"/>
</dbReference>
<dbReference type="InterPro" id="IPR006626">
    <property type="entry name" value="PbH1"/>
</dbReference>
<dbReference type="InterPro" id="IPR059226">
    <property type="entry name" value="Choice_anch_Q_dom"/>
</dbReference>
<dbReference type="RefSeq" id="WP_147109978.1">
    <property type="nucleotide sequence ID" value="NZ_BJVJ01000039.1"/>
</dbReference>
<evidence type="ECO:0000259" key="3">
    <source>
        <dbReference type="Pfam" id="PF13229"/>
    </source>
</evidence>
<evidence type="ECO:0000256" key="2">
    <source>
        <dbReference type="SAM" id="MobiDB-lite"/>
    </source>
</evidence>
<dbReference type="OrthoDB" id="3565729at2"/>
<dbReference type="SUPFAM" id="SSF51126">
    <property type="entry name" value="Pectin lyase-like"/>
    <property type="match status" value="1"/>
</dbReference>
<feature type="region of interest" description="Disordered" evidence="2">
    <location>
        <begin position="1"/>
        <end position="20"/>
    </location>
</feature>
<dbReference type="InterPro" id="IPR012334">
    <property type="entry name" value="Pectin_lyas_fold"/>
</dbReference>
<keyword evidence="1" id="KW-0677">Repeat</keyword>
<dbReference type="InterPro" id="IPR051550">
    <property type="entry name" value="SCF-Subunits/Alg-Epimerases"/>
</dbReference>
<dbReference type="Gene3D" id="2.160.20.10">
    <property type="entry name" value="Single-stranded right-handed beta-helix, Pectin lyase-like"/>
    <property type="match status" value="1"/>
</dbReference>
<dbReference type="Proteomes" id="UP000321685">
    <property type="component" value="Unassembled WGS sequence"/>
</dbReference>
<gene>
    <name evidence="4" type="primary">algL</name>
    <name evidence="4" type="ORF">PSU4_37100</name>
</gene>
<feature type="domain" description="Right handed beta helix" evidence="3">
    <location>
        <begin position="196"/>
        <end position="311"/>
    </location>
</feature>
<dbReference type="PANTHER" id="PTHR22990:SF15">
    <property type="entry name" value="F-BOX ONLY PROTEIN 10"/>
    <property type="match status" value="1"/>
</dbReference>
<dbReference type="Pfam" id="PF13229">
    <property type="entry name" value="Beta_helix"/>
    <property type="match status" value="1"/>
</dbReference>
<reference evidence="4 5" key="1">
    <citation type="submission" date="2019-07" db="EMBL/GenBank/DDBJ databases">
        <title>Whole genome shotgun sequence of Pseudonocardia sulfidoxydans NBRC 16205.</title>
        <authorList>
            <person name="Hosoyama A."/>
            <person name="Uohara A."/>
            <person name="Ohji S."/>
            <person name="Ichikawa N."/>
        </authorList>
    </citation>
    <scope>NUCLEOTIDE SEQUENCE [LARGE SCALE GENOMIC DNA]</scope>
    <source>
        <strain evidence="4 5">NBRC 16205</strain>
    </source>
</reference>
<dbReference type="AlphaFoldDB" id="A0A511DIX4"/>